<organism evidence="2 3">
    <name type="scientific">Richelia sinica FACHB-800</name>
    <dbReference type="NCBI Taxonomy" id="1357546"/>
    <lineage>
        <taxon>Bacteria</taxon>
        <taxon>Bacillati</taxon>
        <taxon>Cyanobacteriota</taxon>
        <taxon>Cyanophyceae</taxon>
        <taxon>Nostocales</taxon>
        <taxon>Nostocaceae</taxon>
        <taxon>Richelia</taxon>
    </lineage>
</organism>
<evidence type="ECO:0008006" key="4">
    <source>
        <dbReference type="Google" id="ProtNLM"/>
    </source>
</evidence>
<feature type="signal peptide" evidence="1">
    <location>
        <begin position="1"/>
        <end position="20"/>
    </location>
</feature>
<proteinExistence type="predicted"/>
<reference evidence="2" key="1">
    <citation type="submission" date="2017-04" db="EMBL/GenBank/DDBJ databases">
        <title>Genome deletions in a multicellular cyanobacterial endosymbiont for morphological adaptation in marine diatoms.</title>
        <authorList>
            <person name="Wang Y."/>
            <person name="Gao H."/>
            <person name="Li R."/>
            <person name="Xu X."/>
        </authorList>
    </citation>
    <scope>NUCLEOTIDE SEQUENCE</scope>
    <source>
        <strain evidence="2">FACHB 800</strain>
    </source>
</reference>
<keyword evidence="1" id="KW-0732">Signal</keyword>
<evidence type="ECO:0000313" key="3">
    <source>
        <dbReference type="Proteomes" id="UP000683511"/>
    </source>
</evidence>
<dbReference type="InterPro" id="IPR021471">
    <property type="entry name" value="DUF3124"/>
</dbReference>
<dbReference type="RefSeq" id="WP_190604570.1">
    <property type="nucleotide sequence ID" value="NZ_CP021056.1"/>
</dbReference>
<protein>
    <recommendedName>
        <fullName evidence="4">DUF3124 domain-containing protein</fullName>
    </recommendedName>
</protein>
<accession>A0A975Y728</accession>
<sequence>MRLALNICLGIILIFLTACQIPNTPNQLSTTAQTLSPSPAVVINKLNDNIKIKIGQTVYVPIYAHIYYENQQKVFNLTSTLSIRNTDFINSIIITAVNYYDSAGKLMQEYLAQPMQLGPMASTEFVVNRNDIGGGAGANFIVEWAAEKEVSDPVIEAVMIGTQSTQGISFISTGRVIKNHNS</sequence>
<evidence type="ECO:0000313" key="2">
    <source>
        <dbReference type="EMBL" id="QXE25903.1"/>
    </source>
</evidence>
<dbReference type="AlphaFoldDB" id="A0A975Y728"/>
<dbReference type="EMBL" id="CP021056">
    <property type="protein sequence ID" value="QXE25903.1"/>
    <property type="molecule type" value="Genomic_DNA"/>
</dbReference>
<gene>
    <name evidence="2" type="ORF">B6N60_04623</name>
</gene>
<dbReference type="Proteomes" id="UP000683511">
    <property type="component" value="Chromosome"/>
</dbReference>
<dbReference type="KEGG" id="rsin:B6N60_04623"/>
<dbReference type="PROSITE" id="PS51257">
    <property type="entry name" value="PROKAR_LIPOPROTEIN"/>
    <property type="match status" value="1"/>
</dbReference>
<keyword evidence="3" id="KW-1185">Reference proteome</keyword>
<name>A0A975Y728_9NOST</name>
<evidence type="ECO:0000256" key="1">
    <source>
        <dbReference type="SAM" id="SignalP"/>
    </source>
</evidence>
<feature type="chain" id="PRO_5037216962" description="DUF3124 domain-containing protein" evidence="1">
    <location>
        <begin position="21"/>
        <end position="182"/>
    </location>
</feature>
<dbReference type="Pfam" id="PF11322">
    <property type="entry name" value="DUF3124"/>
    <property type="match status" value="1"/>
</dbReference>